<dbReference type="Gene3D" id="3.80.10.10">
    <property type="entry name" value="Ribonuclease Inhibitor"/>
    <property type="match status" value="2"/>
</dbReference>
<name>A0A8T2T6D6_CERRI</name>
<dbReference type="Proteomes" id="UP000825935">
    <property type="component" value="Chromosome 15"/>
</dbReference>
<dbReference type="OrthoDB" id="7491799at2759"/>
<accession>A0A8T2T6D6</accession>
<proteinExistence type="predicted"/>
<comment type="caution">
    <text evidence="1">The sequence shown here is derived from an EMBL/GenBank/DDBJ whole genome shotgun (WGS) entry which is preliminary data.</text>
</comment>
<gene>
    <name evidence="1" type="ORF">KP509_15G040800</name>
</gene>
<dbReference type="SUPFAM" id="SSF52058">
    <property type="entry name" value="L domain-like"/>
    <property type="match status" value="1"/>
</dbReference>
<dbReference type="InterPro" id="IPR032675">
    <property type="entry name" value="LRR_dom_sf"/>
</dbReference>
<dbReference type="OMA" id="VEVRDCC"/>
<evidence type="ECO:0000313" key="1">
    <source>
        <dbReference type="EMBL" id="KAH7404740.1"/>
    </source>
</evidence>
<evidence type="ECO:0000313" key="2">
    <source>
        <dbReference type="Proteomes" id="UP000825935"/>
    </source>
</evidence>
<organism evidence="1 2">
    <name type="scientific">Ceratopteris richardii</name>
    <name type="common">Triangle waterfern</name>
    <dbReference type="NCBI Taxonomy" id="49495"/>
    <lineage>
        <taxon>Eukaryota</taxon>
        <taxon>Viridiplantae</taxon>
        <taxon>Streptophyta</taxon>
        <taxon>Embryophyta</taxon>
        <taxon>Tracheophyta</taxon>
        <taxon>Polypodiopsida</taxon>
        <taxon>Polypodiidae</taxon>
        <taxon>Polypodiales</taxon>
        <taxon>Pteridineae</taxon>
        <taxon>Pteridaceae</taxon>
        <taxon>Parkerioideae</taxon>
        <taxon>Ceratopteris</taxon>
    </lineage>
</organism>
<dbReference type="EMBL" id="CM035420">
    <property type="protein sequence ID" value="KAH7404740.1"/>
    <property type="molecule type" value="Genomic_DNA"/>
</dbReference>
<dbReference type="AlphaFoldDB" id="A0A8T2T6D6"/>
<dbReference type="PANTHER" id="PTHR36766:SF30">
    <property type="entry name" value="TIR-NBS TYPE DISEASE RESISTANCE PROTEIN-RELATED"/>
    <property type="match status" value="1"/>
</dbReference>
<sequence>MTTGYFLDLELDHCPKLERLQMPSLPNLRHLVLGEHYGLKEVDCGGLQSLELLTVHLCYSLRTLPSVATTLRTLNLAYCESLESLKASSSLPNLRDLRLHVCHKLKELDCEGCGSLEHLELGVCHKLERLQMPSLPNLRYLELCKCYGLKEVDCGGCGSLEHLFLYDCNGLERLQMPSLPNLRHLDLRECYGLKEVDCGGLPSLQNLSVAECGSLKRISVLPRSLETLRLQKCRQLQVLDGLDTLTNLRGVRIVECFHIAEESLPENIKRLPRLPYRWL</sequence>
<protein>
    <submittedName>
        <fullName evidence="1">Uncharacterized protein</fullName>
    </submittedName>
</protein>
<reference evidence="1" key="1">
    <citation type="submission" date="2021-08" db="EMBL/GenBank/DDBJ databases">
        <title>WGS assembly of Ceratopteris richardii.</title>
        <authorList>
            <person name="Marchant D.B."/>
            <person name="Chen G."/>
            <person name="Jenkins J."/>
            <person name="Shu S."/>
            <person name="Leebens-Mack J."/>
            <person name="Grimwood J."/>
            <person name="Schmutz J."/>
            <person name="Soltis P."/>
            <person name="Soltis D."/>
            <person name="Chen Z.-H."/>
        </authorList>
    </citation>
    <scope>NUCLEOTIDE SEQUENCE</scope>
    <source>
        <strain evidence="1">Whitten #5841</strain>
        <tissue evidence="1">Leaf</tissue>
    </source>
</reference>
<dbReference type="PANTHER" id="PTHR36766">
    <property type="entry name" value="PLANT BROAD-SPECTRUM MILDEW RESISTANCE PROTEIN RPW8"/>
    <property type="match status" value="1"/>
</dbReference>
<keyword evidence="2" id="KW-1185">Reference proteome</keyword>